<sequence>MAAAHTVPHTRILFGLIGGAALGCLANALVSKGVVPAGPVDWAVKYLARPVGAVFLNLLFLPILPLVFASLVLGVTRLGGTNNVGRIGAKTVLYFLITTALAAAIGLTLVNLIEPGAAARDLRDGLMAEYGKEAEEKLATAKKKEFGVQTFVNIVPANPLVAFVEKDMLAIVFTGLLVGFALTRIDPARAALLVAVLEGVNQVTEVIVRWAMALAPYAVFALLFSTTAKLGYTLLFSLGAFVLTVLGGLALHQFVVLPLLVKFLGGMAPGEFFAKARGTMLTAFSTSSSSATLPTAIRCAEEDLNVPREVSNFVLPLSASMNHNGTALFESVTVLFLAQAFGVQLNLEQQLVALVLCILTASGMAGVPGGSLPLIGLILVQFNVPAGGIALVIGVDRLLDMCRTTVNVTADLTTAVFVARSERRYTPAGEAKS</sequence>
<proteinExistence type="predicted"/>
<comment type="subcellular location">
    <subcellularLocation>
        <location evidence="1">Cell membrane</location>
        <topology evidence="1">Multi-pass membrane protein</topology>
    </subcellularLocation>
</comment>
<keyword evidence="4 7" id="KW-0812">Transmembrane</keyword>
<evidence type="ECO:0000256" key="2">
    <source>
        <dbReference type="ARBA" id="ARBA00022448"/>
    </source>
</evidence>
<evidence type="ECO:0000256" key="4">
    <source>
        <dbReference type="ARBA" id="ARBA00022692"/>
    </source>
</evidence>
<keyword evidence="3" id="KW-1003">Cell membrane</keyword>
<dbReference type="Gene3D" id="1.10.3860.10">
    <property type="entry name" value="Sodium:dicarboxylate symporter"/>
    <property type="match status" value="1"/>
</dbReference>
<dbReference type="InterPro" id="IPR036458">
    <property type="entry name" value="Na:dicarbo_symporter_sf"/>
</dbReference>
<dbReference type="InterPro" id="IPR001991">
    <property type="entry name" value="Na-dicarboxylate_symporter"/>
</dbReference>
<dbReference type="Proteomes" id="UP001272242">
    <property type="component" value="Unassembled WGS sequence"/>
</dbReference>
<evidence type="ECO:0000313" key="8">
    <source>
        <dbReference type="EMBL" id="MDY3560692.1"/>
    </source>
</evidence>
<evidence type="ECO:0000256" key="5">
    <source>
        <dbReference type="ARBA" id="ARBA00022989"/>
    </source>
</evidence>
<feature type="transmembrane region" description="Helical" evidence="7">
    <location>
        <begin position="234"/>
        <end position="261"/>
    </location>
</feature>
<gene>
    <name evidence="8" type="ORF">R5W23_001938</name>
</gene>
<evidence type="ECO:0000256" key="1">
    <source>
        <dbReference type="ARBA" id="ARBA00004651"/>
    </source>
</evidence>
<comment type="caution">
    <text evidence="8">The sequence shown here is derived from an EMBL/GenBank/DDBJ whole genome shotgun (WGS) entry which is preliminary data.</text>
</comment>
<feature type="transmembrane region" description="Helical" evidence="7">
    <location>
        <begin position="12"/>
        <end position="30"/>
    </location>
</feature>
<reference evidence="9" key="1">
    <citation type="journal article" date="2023" name="Mar. Drugs">
        <title>Gemmata algarum, a Novel Planctomycete Isolated from an Algal Mat, Displays Antimicrobial Activity.</title>
        <authorList>
            <person name="Kumar G."/>
            <person name="Kallscheuer N."/>
            <person name="Kashif M."/>
            <person name="Ahamad S."/>
            <person name="Jagadeeshwari U."/>
            <person name="Pannikurungottu S."/>
            <person name="Haufschild T."/>
            <person name="Kabuu M."/>
            <person name="Sasikala C."/>
            <person name="Jogler C."/>
            <person name="Ramana C."/>
        </authorList>
    </citation>
    <scope>NUCLEOTIDE SEQUENCE [LARGE SCALE GENOMIC DNA]</scope>
    <source>
        <strain evidence="9">JC673</strain>
    </source>
</reference>
<keyword evidence="5 7" id="KW-1133">Transmembrane helix</keyword>
<evidence type="ECO:0000256" key="7">
    <source>
        <dbReference type="SAM" id="Phobius"/>
    </source>
</evidence>
<name>A0ABU5EZF7_9BACT</name>
<keyword evidence="2" id="KW-0813">Transport</keyword>
<feature type="transmembrane region" description="Helical" evidence="7">
    <location>
        <begin position="93"/>
        <end position="113"/>
    </location>
</feature>
<evidence type="ECO:0000256" key="6">
    <source>
        <dbReference type="ARBA" id="ARBA00023136"/>
    </source>
</evidence>
<keyword evidence="6 7" id="KW-0472">Membrane</keyword>
<feature type="transmembrane region" description="Helical" evidence="7">
    <location>
        <begin position="50"/>
        <end position="73"/>
    </location>
</feature>
<dbReference type="EMBL" id="JAXBLV010000181">
    <property type="protein sequence ID" value="MDY3560692.1"/>
    <property type="molecule type" value="Genomic_DNA"/>
</dbReference>
<organism evidence="8 9">
    <name type="scientific">Gemmata algarum</name>
    <dbReference type="NCBI Taxonomy" id="2975278"/>
    <lineage>
        <taxon>Bacteria</taxon>
        <taxon>Pseudomonadati</taxon>
        <taxon>Planctomycetota</taxon>
        <taxon>Planctomycetia</taxon>
        <taxon>Gemmatales</taxon>
        <taxon>Gemmataceae</taxon>
        <taxon>Gemmata</taxon>
    </lineage>
</organism>
<feature type="transmembrane region" description="Helical" evidence="7">
    <location>
        <begin position="206"/>
        <end position="228"/>
    </location>
</feature>
<keyword evidence="9" id="KW-1185">Reference proteome</keyword>
<feature type="transmembrane region" description="Helical" evidence="7">
    <location>
        <begin position="168"/>
        <end position="185"/>
    </location>
</feature>
<feature type="transmembrane region" description="Helical" evidence="7">
    <location>
        <begin position="351"/>
        <end position="368"/>
    </location>
</feature>
<dbReference type="RefSeq" id="WP_320687229.1">
    <property type="nucleotide sequence ID" value="NZ_JAXBLV010000181.1"/>
</dbReference>
<accession>A0ABU5EZF7</accession>
<dbReference type="PANTHER" id="PTHR42865">
    <property type="entry name" value="PROTON/GLUTAMATE-ASPARTATE SYMPORTER"/>
    <property type="match status" value="1"/>
</dbReference>
<dbReference type="Pfam" id="PF00375">
    <property type="entry name" value="SDF"/>
    <property type="match status" value="1"/>
</dbReference>
<dbReference type="SUPFAM" id="SSF118215">
    <property type="entry name" value="Proton glutamate symport protein"/>
    <property type="match status" value="1"/>
</dbReference>
<evidence type="ECO:0000256" key="3">
    <source>
        <dbReference type="ARBA" id="ARBA00022475"/>
    </source>
</evidence>
<evidence type="ECO:0000313" key="9">
    <source>
        <dbReference type="Proteomes" id="UP001272242"/>
    </source>
</evidence>
<dbReference type="PANTHER" id="PTHR42865:SF7">
    <property type="entry name" value="PROTON_GLUTAMATE-ASPARTATE SYMPORTER"/>
    <property type="match status" value="1"/>
</dbReference>
<dbReference type="PRINTS" id="PR00173">
    <property type="entry name" value="EDTRNSPORT"/>
</dbReference>
<feature type="transmembrane region" description="Helical" evidence="7">
    <location>
        <begin position="374"/>
        <end position="395"/>
    </location>
</feature>
<protein>
    <submittedName>
        <fullName evidence="8">Dicarboxylate/amino acid:cation symporter</fullName>
    </submittedName>
</protein>